<reference evidence="2 3" key="1">
    <citation type="submission" date="2023-05" db="EMBL/GenBank/DDBJ databases">
        <title>Novel species of genus Flectobacillus isolated from stream in China.</title>
        <authorList>
            <person name="Lu H."/>
        </authorList>
    </citation>
    <scope>NUCLEOTIDE SEQUENCE [LARGE SCALE GENOMIC DNA]</scope>
    <source>
        <strain evidence="2 3">KCTC 42575</strain>
    </source>
</reference>
<keyword evidence="1" id="KW-0812">Transmembrane</keyword>
<protein>
    <submittedName>
        <fullName evidence="2">YcxB family protein</fullName>
    </submittedName>
</protein>
<evidence type="ECO:0000256" key="1">
    <source>
        <dbReference type="SAM" id="Phobius"/>
    </source>
</evidence>
<keyword evidence="1" id="KW-0472">Membrane</keyword>
<keyword evidence="3" id="KW-1185">Reference proteome</keyword>
<sequence length="180" mass="20624">MNIRFILQEEDYLQHELFVASENKLFKFSPSKILGVYLAVSAISGYYLYTQNHLTVALISIVVGGAVIMALPRLVRGYYKNEITKYVQNTFGGSYGKEIECEFFMDNMLMGDGERAATIAYNQIENVTETSDYFYAKIQSSSHIIIPKVGIGNARPVKQRLLNICEESKIPYYEQLDWTW</sequence>
<name>A0ABT6Y412_9BACT</name>
<evidence type="ECO:0000313" key="2">
    <source>
        <dbReference type="EMBL" id="MDI9858308.1"/>
    </source>
</evidence>
<organism evidence="2 3">
    <name type="scientific">Flectobacillus roseus</name>
    <dbReference type="NCBI Taxonomy" id="502259"/>
    <lineage>
        <taxon>Bacteria</taxon>
        <taxon>Pseudomonadati</taxon>
        <taxon>Bacteroidota</taxon>
        <taxon>Cytophagia</taxon>
        <taxon>Cytophagales</taxon>
        <taxon>Flectobacillaceae</taxon>
        <taxon>Flectobacillus</taxon>
    </lineage>
</organism>
<dbReference type="EMBL" id="JASHIF010000002">
    <property type="protein sequence ID" value="MDI9858308.1"/>
    <property type="molecule type" value="Genomic_DNA"/>
</dbReference>
<proteinExistence type="predicted"/>
<feature type="transmembrane region" description="Helical" evidence="1">
    <location>
        <begin position="55"/>
        <end position="75"/>
    </location>
</feature>
<feature type="transmembrane region" description="Helical" evidence="1">
    <location>
        <begin position="33"/>
        <end position="49"/>
    </location>
</feature>
<dbReference type="RefSeq" id="WP_095163721.1">
    <property type="nucleotide sequence ID" value="NZ_JASHIF010000002.1"/>
</dbReference>
<comment type="caution">
    <text evidence="2">The sequence shown here is derived from an EMBL/GenBank/DDBJ whole genome shotgun (WGS) entry which is preliminary data.</text>
</comment>
<dbReference type="Proteomes" id="UP001236507">
    <property type="component" value="Unassembled WGS sequence"/>
</dbReference>
<keyword evidence="1" id="KW-1133">Transmembrane helix</keyword>
<accession>A0ABT6Y412</accession>
<gene>
    <name evidence="2" type="ORF">QM524_03690</name>
</gene>
<evidence type="ECO:0000313" key="3">
    <source>
        <dbReference type="Proteomes" id="UP001236507"/>
    </source>
</evidence>